<dbReference type="EMBL" id="LLXI01001756">
    <property type="protein sequence ID" value="PKY55033.1"/>
    <property type="molecule type" value="Genomic_DNA"/>
</dbReference>
<feature type="compositionally biased region" description="Basic and acidic residues" evidence="1">
    <location>
        <begin position="156"/>
        <end position="168"/>
    </location>
</feature>
<proteinExistence type="predicted"/>
<reference evidence="2 3" key="1">
    <citation type="submission" date="2015-10" db="EMBL/GenBank/DDBJ databases">
        <title>Genome analyses suggest a sexual origin of heterokaryosis in a supposedly ancient asexual fungus.</title>
        <authorList>
            <person name="Ropars J."/>
            <person name="Sedzielewska K."/>
            <person name="Noel J."/>
            <person name="Charron P."/>
            <person name="Farinelli L."/>
            <person name="Marton T."/>
            <person name="Kruger M."/>
            <person name="Pelin A."/>
            <person name="Brachmann A."/>
            <person name="Corradi N."/>
        </authorList>
    </citation>
    <scope>NUCLEOTIDE SEQUENCE [LARGE SCALE GENOMIC DNA]</scope>
    <source>
        <strain evidence="2 3">A4</strain>
    </source>
</reference>
<dbReference type="VEuPathDB" id="FungiDB:FUN_002395"/>
<accession>A0A2I1H832</accession>
<dbReference type="VEuPathDB" id="FungiDB:RhiirA1_390209"/>
<keyword evidence="3" id="KW-1185">Reference proteome</keyword>
<dbReference type="VEuPathDB" id="FungiDB:RhiirFUN_021947"/>
<name>A0A2I1H832_9GLOM</name>
<sequence length="175" mass="20570">MFDAKLTASDIKKRYEWQAYRKLNEEENKNKDYDVLKTNKLKYGGHFSKIIKVNKIKYILMLFNNENDLLKAIYKSTMDESLGEGLKIKSQDELIGEEETYKKKFGINRFKLPQQASTSKAKDKFYDAPSDPISTMTLEEHEELDNLNKNFSKNLEEVNKNIKSEGKGSRKRRRK</sequence>
<feature type="region of interest" description="Disordered" evidence="1">
    <location>
        <begin position="156"/>
        <end position="175"/>
    </location>
</feature>
<comment type="caution">
    <text evidence="2">The sequence shown here is derived from an EMBL/GenBank/DDBJ whole genome shotgun (WGS) entry which is preliminary data.</text>
</comment>
<evidence type="ECO:0000313" key="3">
    <source>
        <dbReference type="Proteomes" id="UP000234323"/>
    </source>
</evidence>
<evidence type="ECO:0000256" key="1">
    <source>
        <dbReference type="SAM" id="MobiDB-lite"/>
    </source>
</evidence>
<gene>
    <name evidence="2" type="ORF">RhiirA4_474229</name>
</gene>
<evidence type="ECO:0000313" key="2">
    <source>
        <dbReference type="EMBL" id="PKY55033.1"/>
    </source>
</evidence>
<dbReference type="AlphaFoldDB" id="A0A2I1H832"/>
<organism evidence="2 3">
    <name type="scientific">Rhizophagus irregularis</name>
    <dbReference type="NCBI Taxonomy" id="588596"/>
    <lineage>
        <taxon>Eukaryota</taxon>
        <taxon>Fungi</taxon>
        <taxon>Fungi incertae sedis</taxon>
        <taxon>Mucoromycota</taxon>
        <taxon>Glomeromycotina</taxon>
        <taxon>Glomeromycetes</taxon>
        <taxon>Glomerales</taxon>
        <taxon>Glomeraceae</taxon>
        <taxon>Rhizophagus</taxon>
    </lineage>
</organism>
<protein>
    <submittedName>
        <fullName evidence="2">Uncharacterized protein</fullName>
    </submittedName>
</protein>
<dbReference type="Proteomes" id="UP000234323">
    <property type="component" value="Unassembled WGS sequence"/>
</dbReference>